<dbReference type="RefSeq" id="WP_379951708.1">
    <property type="nucleotide sequence ID" value="NZ_JBHMAF010000194.1"/>
</dbReference>
<gene>
    <name evidence="1" type="ORF">ACFFMS_25240</name>
</gene>
<dbReference type="EMBL" id="JBHMAF010000194">
    <property type="protein sequence ID" value="MFB9761549.1"/>
    <property type="molecule type" value="Genomic_DNA"/>
</dbReference>
<evidence type="ECO:0000313" key="1">
    <source>
        <dbReference type="EMBL" id="MFB9761549.1"/>
    </source>
</evidence>
<accession>A0ABV5WLM8</accession>
<comment type="caution">
    <text evidence="1">The sequence shown here is derived from an EMBL/GenBank/DDBJ whole genome shotgun (WGS) entry which is preliminary data.</text>
</comment>
<evidence type="ECO:0000313" key="2">
    <source>
        <dbReference type="Proteomes" id="UP001589609"/>
    </source>
</evidence>
<dbReference type="Proteomes" id="UP001589609">
    <property type="component" value="Unassembled WGS sequence"/>
</dbReference>
<dbReference type="InterPro" id="IPR020260">
    <property type="entry name" value="Uncharacterised_YueH"/>
</dbReference>
<dbReference type="Pfam" id="PF14166">
    <property type="entry name" value="YueH"/>
    <property type="match status" value="1"/>
</dbReference>
<name>A0ABV5WLM8_9BACI</name>
<keyword evidence="2" id="KW-1185">Reference proteome</keyword>
<organism evidence="1 2">
    <name type="scientific">Ectobacillus funiculus</name>
    <dbReference type="NCBI Taxonomy" id="137993"/>
    <lineage>
        <taxon>Bacteria</taxon>
        <taxon>Bacillati</taxon>
        <taxon>Bacillota</taxon>
        <taxon>Bacilli</taxon>
        <taxon>Bacillales</taxon>
        <taxon>Bacillaceae</taxon>
        <taxon>Ectobacillus</taxon>
    </lineage>
</organism>
<protein>
    <submittedName>
        <fullName evidence="1">YueH family protein</fullName>
    </submittedName>
</protein>
<proteinExistence type="predicted"/>
<sequence>MKQYDVAEGTRVLKVYLENINENRVLVAIPQKEWSFLLRYDIGTHDEAKQEYNELLRSLCRQGLQYQLAQELADVINKAVHNEKTPYDNVIRW</sequence>
<reference evidence="1 2" key="1">
    <citation type="submission" date="2024-09" db="EMBL/GenBank/DDBJ databases">
        <authorList>
            <person name="Sun Q."/>
            <person name="Mori K."/>
        </authorList>
    </citation>
    <scope>NUCLEOTIDE SEQUENCE [LARGE SCALE GENOMIC DNA]</scope>
    <source>
        <strain evidence="1 2">JCM 11201</strain>
    </source>
</reference>